<dbReference type="EMBL" id="BBNT01000010">
    <property type="protein sequence ID" value="GAL76299.1"/>
    <property type="molecule type" value="Genomic_DNA"/>
</dbReference>
<evidence type="ECO:0000313" key="4">
    <source>
        <dbReference type="Proteomes" id="UP000029647"/>
    </source>
</evidence>
<organism evidence="2 4">
    <name type="scientific">Nonlabens ulvanivorans</name>
    <name type="common">Persicivirga ulvanivorans</name>
    <dbReference type="NCBI Taxonomy" id="906888"/>
    <lineage>
        <taxon>Bacteria</taxon>
        <taxon>Pseudomonadati</taxon>
        <taxon>Bacteroidota</taxon>
        <taxon>Flavobacteriia</taxon>
        <taxon>Flavobacteriales</taxon>
        <taxon>Flavobacteriaceae</taxon>
        <taxon>Nonlabens</taxon>
    </lineage>
</organism>
<sequence>MNMENPFNNTEIAFSLKSNRELRKAHFLFKMMGYPSLINFGSAVMMKSLQWRLPVKVD</sequence>
<gene>
    <name evidence="2" type="ORF">JCM19275_708</name>
    <name evidence="1" type="ORF">JCM19314_1226</name>
</gene>
<comment type="caution">
    <text evidence="2">The sequence shown here is derived from an EMBL/GenBank/DDBJ whole genome shotgun (WGS) entry which is preliminary data.</text>
</comment>
<dbReference type="Proteomes" id="UP000029647">
    <property type="component" value="Unassembled WGS sequence"/>
</dbReference>
<name>A0A090WLK4_NONUL</name>
<protein>
    <submittedName>
        <fullName evidence="2">Carbapenem antibiotics biosynthesis protein CarD</fullName>
    </submittedName>
</protein>
<accession>A0A090WLK4</accession>
<evidence type="ECO:0000313" key="3">
    <source>
        <dbReference type="Proteomes" id="UP000029226"/>
    </source>
</evidence>
<dbReference type="AlphaFoldDB" id="A0A090WLK4"/>
<proteinExistence type="predicted"/>
<evidence type="ECO:0000313" key="1">
    <source>
        <dbReference type="EMBL" id="GAL01443.1"/>
    </source>
</evidence>
<reference evidence="3 4" key="1">
    <citation type="journal article" date="2014" name="Genome Announc.">
        <title>Draft Genome Sequences of Marine Flavobacterium Nonlabens Strains NR17, NR24, NR27, NR32, NR33, and Ara13.</title>
        <authorList>
            <person name="Nakanishi M."/>
            <person name="Meirelles P."/>
            <person name="Suzuki R."/>
            <person name="Takatani N."/>
            <person name="Mino S."/>
            <person name="Suda W."/>
            <person name="Oshima K."/>
            <person name="Hattori M."/>
            <person name="Ohkuma M."/>
            <person name="Hosokawa M."/>
            <person name="Miyashita K."/>
            <person name="Thompson F.L."/>
            <person name="Niwa A."/>
            <person name="Sawabe T."/>
            <person name="Sawabe T."/>
        </authorList>
    </citation>
    <scope>NUCLEOTIDE SEQUENCE [LARGE SCALE GENOMIC DNA]</scope>
    <source>
        <strain evidence="2">JCM 19275</strain>
        <strain evidence="1">JCM 19314</strain>
        <strain evidence="4">JCM19275</strain>
        <strain evidence="3">JCM19314</strain>
    </source>
</reference>
<evidence type="ECO:0000313" key="2">
    <source>
        <dbReference type="EMBL" id="GAL76299.1"/>
    </source>
</evidence>
<dbReference type="Proteomes" id="UP000029226">
    <property type="component" value="Unassembled WGS sequence"/>
</dbReference>
<dbReference type="EMBL" id="BBMM01000011">
    <property type="protein sequence ID" value="GAL01443.1"/>
    <property type="molecule type" value="Genomic_DNA"/>
</dbReference>